<evidence type="ECO:0000256" key="9">
    <source>
        <dbReference type="ARBA" id="ARBA00069981"/>
    </source>
</evidence>
<evidence type="ECO:0000256" key="10">
    <source>
        <dbReference type="SAM" id="MobiDB-lite"/>
    </source>
</evidence>
<dbReference type="InterPro" id="IPR035679">
    <property type="entry name" value="MDP-1_euk"/>
</dbReference>
<keyword evidence="3" id="KW-0479">Metal-binding</keyword>
<dbReference type="RefSeq" id="XP_055892573.1">
    <property type="nucleotide sequence ID" value="XM_056036598.1"/>
</dbReference>
<evidence type="ECO:0000256" key="6">
    <source>
        <dbReference type="ARBA" id="ARBA00022912"/>
    </source>
</evidence>
<proteinExistence type="predicted"/>
<comment type="function">
    <text evidence="8">Magnesium-dependent phosphatase which may act as a tyrosine phosphatase.</text>
</comment>
<dbReference type="GO" id="GO:0003993">
    <property type="term" value="F:acid phosphatase activity"/>
    <property type="evidence" value="ECO:0007669"/>
    <property type="project" value="TreeGrafter"/>
</dbReference>
<evidence type="ECO:0000256" key="1">
    <source>
        <dbReference type="ARBA" id="ARBA00001946"/>
    </source>
</evidence>
<name>A0A9W3AZD8_BIOGL</name>
<dbReference type="OrthoDB" id="2865258at2759"/>
<reference evidence="12" key="1">
    <citation type="submission" date="2025-08" db="UniProtKB">
        <authorList>
            <consortium name="RefSeq"/>
        </authorList>
    </citation>
    <scope>IDENTIFICATION</scope>
</reference>
<gene>
    <name evidence="12" type="primary">LOC106079051</name>
</gene>
<dbReference type="InterPro" id="IPR010033">
    <property type="entry name" value="HAD_SF_ppase_IIIC"/>
</dbReference>
<evidence type="ECO:0000256" key="7">
    <source>
        <dbReference type="ARBA" id="ARBA00051722"/>
    </source>
</evidence>
<dbReference type="AlphaFoldDB" id="A0A9W3AZD8"/>
<keyword evidence="4" id="KW-0378">Hydrolase</keyword>
<dbReference type="SUPFAM" id="SSF56784">
    <property type="entry name" value="HAD-like"/>
    <property type="match status" value="1"/>
</dbReference>
<evidence type="ECO:0000256" key="2">
    <source>
        <dbReference type="ARBA" id="ARBA00013064"/>
    </source>
</evidence>
<feature type="region of interest" description="Disordered" evidence="10">
    <location>
        <begin position="192"/>
        <end position="224"/>
    </location>
</feature>
<comment type="cofactor">
    <cofactor evidence="1">
        <name>Mg(2+)</name>
        <dbReference type="ChEBI" id="CHEBI:18420"/>
    </cofactor>
</comment>
<dbReference type="GO" id="GO:0046872">
    <property type="term" value="F:metal ion binding"/>
    <property type="evidence" value="ECO:0007669"/>
    <property type="project" value="UniProtKB-KW"/>
</dbReference>
<dbReference type="EC" id="3.1.3.48" evidence="2"/>
<evidence type="ECO:0000313" key="11">
    <source>
        <dbReference type="Proteomes" id="UP001165740"/>
    </source>
</evidence>
<keyword evidence="6" id="KW-0904">Protein phosphatase</keyword>
<dbReference type="Proteomes" id="UP001165740">
    <property type="component" value="Chromosome 7"/>
</dbReference>
<dbReference type="GO" id="GO:0004725">
    <property type="term" value="F:protein tyrosine phosphatase activity"/>
    <property type="evidence" value="ECO:0007669"/>
    <property type="project" value="UniProtKB-EC"/>
</dbReference>
<dbReference type="SFLD" id="SFLDG01129">
    <property type="entry name" value="C1.5:_HAD__Beta-PGM__Phosphata"/>
    <property type="match status" value="1"/>
</dbReference>
<dbReference type="GeneID" id="106079051"/>
<protein>
    <recommendedName>
        <fullName evidence="9">Magnesium-dependent phosphatase 1</fullName>
        <ecNumber evidence="2">3.1.3.48</ecNumber>
    </recommendedName>
</protein>
<accession>A0A9W3AZD8</accession>
<sequence length="224" mass="26067">MILISSLVLKSSFVRSLGNCKTFSSFAMVEPKLIVFDLDYTLWPFWVDTHVDPPFHKTSDGKVYDAHQQRVKYYKEVPDILNHLHKSGFQLAIASRTSAIAEANELTKLFNWDQYFQYRQIFPGSKITHFKKLHSLSGVPYEEMLFYDDEHRNILDVSSLGVLCVLVNDGLNISQLYRGFDDFQERAVAKLKKKRKRRKSKRRPSRRRDTLEDDSTSSSSSFSQ</sequence>
<dbReference type="SFLD" id="SFLDS00003">
    <property type="entry name" value="Haloacid_Dehalogenase"/>
    <property type="match status" value="1"/>
</dbReference>
<evidence type="ECO:0000256" key="3">
    <source>
        <dbReference type="ARBA" id="ARBA00022723"/>
    </source>
</evidence>
<dbReference type="PANTHER" id="PTHR17901:SF14">
    <property type="entry name" value="MAGNESIUM-DEPENDENT PHOSPHATASE 1"/>
    <property type="match status" value="1"/>
</dbReference>
<dbReference type="Gene3D" id="3.40.50.1000">
    <property type="entry name" value="HAD superfamily/HAD-like"/>
    <property type="match status" value="1"/>
</dbReference>
<dbReference type="InterPro" id="IPR010036">
    <property type="entry name" value="MDP_1_eu_arc"/>
</dbReference>
<keyword evidence="11" id="KW-1185">Reference proteome</keyword>
<dbReference type="InterPro" id="IPR036412">
    <property type="entry name" value="HAD-like_sf"/>
</dbReference>
<evidence type="ECO:0000256" key="4">
    <source>
        <dbReference type="ARBA" id="ARBA00022801"/>
    </source>
</evidence>
<comment type="catalytic activity">
    <reaction evidence="7">
        <text>O-phospho-L-tyrosyl-[protein] + H2O = L-tyrosyl-[protein] + phosphate</text>
        <dbReference type="Rhea" id="RHEA:10684"/>
        <dbReference type="Rhea" id="RHEA-COMP:10136"/>
        <dbReference type="Rhea" id="RHEA-COMP:20101"/>
        <dbReference type="ChEBI" id="CHEBI:15377"/>
        <dbReference type="ChEBI" id="CHEBI:43474"/>
        <dbReference type="ChEBI" id="CHEBI:46858"/>
        <dbReference type="ChEBI" id="CHEBI:61978"/>
        <dbReference type="EC" id="3.1.3.48"/>
    </reaction>
</comment>
<organism evidence="11 12">
    <name type="scientific">Biomphalaria glabrata</name>
    <name type="common">Bloodfluke planorb</name>
    <name type="synonym">Freshwater snail</name>
    <dbReference type="NCBI Taxonomy" id="6526"/>
    <lineage>
        <taxon>Eukaryota</taxon>
        <taxon>Metazoa</taxon>
        <taxon>Spiralia</taxon>
        <taxon>Lophotrochozoa</taxon>
        <taxon>Mollusca</taxon>
        <taxon>Gastropoda</taxon>
        <taxon>Heterobranchia</taxon>
        <taxon>Euthyneura</taxon>
        <taxon>Panpulmonata</taxon>
        <taxon>Hygrophila</taxon>
        <taxon>Lymnaeoidea</taxon>
        <taxon>Planorbidae</taxon>
        <taxon>Biomphalaria</taxon>
    </lineage>
</organism>
<evidence type="ECO:0000256" key="8">
    <source>
        <dbReference type="ARBA" id="ARBA00055318"/>
    </source>
</evidence>
<evidence type="ECO:0000256" key="5">
    <source>
        <dbReference type="ARBA" id="ARBA00022842"/>
    </source>
</evidence>
<feature type="compositionally biased region" description="Basic residues" evidence="10">
    <location>
        <begin position="192"/>
        <end position="206"/>
    </location>
</feature>
<dbReference type="NCBIfam" id="TIGR01681">
    <property type="entry name" value="HAD-SF-IIIC"/>
    <property type="match status" value="1"/>
</dbReference>
<dbReference type="PANTHER" id="PTHR17901">
    <property type="entry name" value="MAGNESIUM-DEPENDENT PHOSPHATASE 1 MDP1"/>
    <property type="match status" value="1"/>
</dbReference>
<dbReference type="NCBIfam" id="TIGR01685">
    <property type="entry name" value="MDP-1"/>
    <property type="match status" value="1"/>
</dbReference>
<dbReference type="FunFam" id="3.40.50.1000:FF:000127">
    <property type="entry name" value="Magnesium-dependent phosphatase 1"/>
    <property type="match status" value="1"/>
</dbReference>
<dbReference type="CDD" id="cd07501">
    <property type="entry name" value="HAD_MDP-1_like"/>
    <property type="match status" value="1"/>
</dbReference>
<dbReference type="InterPro" id="IPR023214">
    <property type="entry name" value="HAD_sf"/>
</dbReference>
<evidence type="ECO:0000313" key="12">
    <source>
        <dbReference type="RefSeq" id="XP_055892573.1"/>
    </source>
</evidence>
<dbReference type="Pfam" id="PF12689">
    <property type="entry name" value="Acid_PPase"/>
    <property type="match status" value="1"/>
</dbReference>
<dbReference type="SFLD" id="SFLDG01131">
    <property type="entry name" value="C1.5.2:_MDP_Like"/>
    <property type="match status" value="1"/>
</dbReference>
<keyword evidence="5" id="KW-0460">Magnesium</keyword>